<feature type="binding site" evidence="2">
    <location>
        <position position="348"/>
    </location>
    <ligand>
        <name>FAD</name>
        <dbReference type="ChEBI" id="CHEBI:57692"/>
    </ligand>
</feature>
<dbReference type="InterPro" id="IPR033856">
    <property type="entry name" value="Trp_halogen"/>
</dbReference>
<dbReference type="EMBL" id="WKJK01000010">
    <property type="protein sequence ID" value="MRW92300.1"/>
    <property type="molecule type" value="Genomic_DNA"/>
</dbReference>
<gene>
    <name evidence="3" type="ORF">GJ699_20090</name>
</gene>
<evidence type="ECO:0000313" key="4">
    <source>
        <dbReference type="Proteomes" id="UP000433309"/>
    </source>
</evidence>
<feature type="binding site" evidence="2">
    <location>
        <position position="79"/>
    </location>
    <ligand>
        <name>7-chloro-L-tryptophan</name>
        <dbReference type="ChEBI" id="CHEBI:58713"/>
    </ligand>
</feature>
<keyword evidence="2" id="KW-0285">Flavoprotein</keyword>
<feature type="binding site" evidence="2">
    <location>
        <position position="335"/>
    </location>
    <ligand>
        <name>FAD</name>
        <dbReference type="ChEBI" id="CHEBI:57692"/>
    </ligand>
</feature>
<dbReference type="RefSeq" id="WP_154379542.1">
    <property type="nucleotide sequence ID" value="NZ_WKJK01000010.1"/>
</dbReference>
<name>A0A6I2L3H9_9BURK</name>
<organism evidence="3 4">
    <name type="scientific">Duganella guangzhouensis</name>
    <dbReference type="NCBI Taxonomy" id="2666084"/>
    <lineage>
        <taxon>Bacteria</taxon>
        <taxon>Pseudomonadati</taxon>
        <taxon>Pseudomonadota</taxon>
        <taxon>Betaproteobacteria</taxon>
        <taxon>Burkholderiales</taxon>
        <taxon>Oxalobacteraceae</taxon>
        <taxon>Telluria group</taxon>
        <taxon>Duganella</taxon>
    </lineage>
</organism>
<dbReference type="PANTHER" id="PTHR43747:SF4">
    <property type="entry name" value="FLAVIN-DEPENDENT TRYPTOPHAN HALOGENASE"/>
    <property type="match status" value="1"/>
</dbReference>
<dbReference type="PIRSF" id="PIRSF011396">
    <property type="entry name" value="Trp_halogenase"/>
    <property type="match status" value="1"/>
</dbReference>
<dbReference type="GO" id="GO:0004497">
    <property type="term" value="F:monooxygenase activity"/>
    <property type="evidence" value="ECO:0007669"/>
    <property type="project" value="InterPro"/>
</dbReference>
<keyword evidence="4" id="KW-1185">Reference proteome</keyword>
<protein>
    <submittedName>
        <fullName evidence="3">Tryptophan halogenase</fullName>
    </submittedName>
</protein>
<proteinExistence type="predicted"/>
<keyword evidence="2" id="KW-0274">FAD</keyword>
<feature type="binding site" evidence="2">
    <location>
        <begin position="14"/>
        <end position="17"/>
    </location>
    <ligand>
        <name>FAD</name>
        <dbReference type="ChEBI" id="CHEBI:57692"/>
    </ligand>
</feature>
<dbReference type="SUPFAM" id="SSF51905">
    <property type="entry name" value="FAD/NAD(P)-binding domain"/>
    <property type="match status" value="1"/>
</dbReference>
<dbReference type="InterPro" id="IPR006905">
    <property type="entry name" value="Flavin_halogenase"/>
</dbReference>
<keyword evidence="2" id="KW-0547">Nucleotide-binding</keyword>
<feature type="binding site" evidence="2">
    <location>
        <position position="344"/>
    </location>
    <ligand>
        <name>L-tryptophan</name>
        <dbReference type="ChEBI" id="CHEBI:57912"/>
    </ligand>
</feature>
<comment type="caution">
    <text evidence="3">The sequence shown here is derived from an EMBL/GenBank/DDBJ whole genome shotgun (WGS) entry which is preliminary data.</text>
</comment>
<evidence type="ECO:0000256" key="1">
    <source>
        <dbReference type="PIRSR" id="PIRSR011396-1"/>
    </source>
</evidence>
<dbReference type="Gene3D" id="3.50.50.60">
    <property type="entry name" value="FAD/NAD(P)-binding domain"/>
    <property type="match status" value="1"/>
</dbReference>
<dbReference type="InterPro" id="IPR050816">
    <property type="entry name" value="Flavin-dep_Halogenase_NPB"/>
</dbReference>
<evidence type="ECO:0000313" key="3">
    <source>
        <dbReference type="EMBL" id="MRW92300.1"/>
    </source>
</evidence>
<dbReference type="InterPro" id="IPR036188">
    <property type="entry name" value="FAD/NAD-bd_sf"/>
</dbReference>
<dbReference type="Pfam" id="PF04820">
    <property type="entry name" value="Trp_halogenase"/>
    <property type="match status" value="1"/>
</dbReference>
<feature type="active site" evidence="1">
    <location>
        <position position="79"/>
    </location>
</feature>
<reference evidence="3 4" key="1">
    <citation type="submission" date="2019-11" db="EMBL/GenBank/DDBJ databases">
        <title>Novel species isolated from a subtropical stream in China.</title>
        <authorList>
            <person name="Lu H."/>
        </authorList>
    </citation>
    <scope>NUCLEOTIDE SEQUENCE [LARGE SCALE GENOMIC DNA]</scope>
    <source>
        <strain evidence="3 4">FT80W</strain>
    </source>
</reference>
<dbReference type="Proteomes" id="UP000433309">
    <property type="component" value="Unassembled WGS sequence"/>
</dbReference>
<accession>A0A6I2L3H9</accession>
<sequence length="502" mass="56856">MDQHKIKNIVIVGGGTAGWMTAAALAKTLKGQYNIKLVESDQIATIGVGEATIPMINLFNRLLGLDEDEFMRQTQGTFKLGIEFVNWGQIGDRYYHGFGVIGQEAWSIDFYQYWLKQYLAGKAPPLDHYALNNVASMHNKFMRARSDIPNSPVNTIVHAYQFDASLYAKFLRNYSEQRDVQRIEGKISDVQLRDADGHISAVVLDDGRKIEGDLFIDCSGFRGLLIDGALHTPYEDWSHWLPCDTAIAVPCASAPELTPYTRATAHSAGWQWRIPLQHRIGNGHVFSSKFMSADEATAILMNNLDGEALAEPRTVRFRTGKRTKAWNKNCVSIGLSCGFIEPLESTSIHLIQTAIAHLITHFPSAGFEAADIREFNRLMDDEYIWARDFVILHYKATERTDSRFWNYCRQMEVPARLQHKIDLFLTNGRVFREGMELFTKNNWIQVMHGQRMRPKSYHPLVDLTSEEEIKGFLDEVETVVANCANAMPTHAEFIAATCAAKR</sequence>
<dbReference type="PANTHER" id="PTHR43747">
    <property type="entry name" value="FAD-BINDING PROTEIN"/>
    <property type="match status" value="1"/>
</dbReference>
<evidence type="ECO:0000256" key="2">
    <source>
        <dbReference type="PIRSR" id="PIRSR011396-2"/>
    </source>
</evidence>
<dbReference type="AlphaFoldDB" id="A0A6I2L3H9"/>
<dbReference type="GO" id="GO:0000166">
    <property type="term" value="F:nucleotide binding"/>
    <property type="evidence" value="ECO:0007669"/>
    <property type="project" value="UniProtKB-KW"/>
</dbReference>